<proteinExistence type="predicted"/>
<evidence type="ECO:0000313" key="2">
    <source>
        <dbReference type="EMBL" id="KAA6341386.1"/>
    </source>
</evidence>
<reference evidence="2" key="1">
    <citation type="submission" date="2019-03" db="EMBL/GenBank/DDBJ databases">
        <title>Single cell metagenomics reveals metabolic interactions within the superorganism composed of flagellate Streblomastix strix and complex community of Bacteroidetes bacteria on its surface.</title>
        <authorList>
            <person name="Treitli S.C."/>
            <person name="Kolisko M."/>
            <person name="Husnik F."/>
            <person name="Keeling P."/>
            <person name="Hampl V."/>
        </authorList>
    </citation>
    <scope>NUCLEOTIDE SEQUENCE</scope>
    <source>
        <strain evidence="2">STM</strain>
    </source>
</reference>
<dbReference type="EMBL" id="SNRY01000393">
    <property type="protein sequence ID" value="KAA6341386.1"/>
    <property type="molecule type" value="Genomic_DNA"/>
</dbReference>
<comment type="caution">
    <text evidence="2">The sequence shown here is derived from an EMBL/GenBank/DDBJ whole genome shotgun (WGS) entry which is preliminary data.</text>
</comment>
<accession>A0A5J4S5M0</accession>
<organism evidence="2">
    <name type="scientific">termite gut metagenome</name>
    <dbReference type="NCBI Taxonomy" id="433724"/>
    <lineage>
        <taxon>unclassified sequences</taxon>
        <taxon>metagenomes</taxon>
        <taxon>organismal metagenomes</taxon>
    </lineage>
</organism>
<dbReference type="AlphaFoldDB" id="A0A5J4S5M0"/>
<protein>
    <submittedName>
        <fullName evidence="2">Uncharacterized protein</fullName>
    </submittedName>
</protein>
<evidence type="ECO:0000313" key="1">
    <source>
        <dbReference type="EMBL" id="KAA6341382.1"/>
    </source>
</evidence>
<name>A0A5J4S5M0_9ZZZZ</name>
<dbReference type="EMBL" id="SNRY01000393">
    <property type="protein sequence ID" value="KAA6341382.1"/>
    <property type="molecule type" value="Genomic_DNA"/>
</dbReference>
<sequence length="30" mass="3580">MRDGIIIQARTGSTRLRNKYYFLFTKTSEL</sequence>
<gene>
    <name evidence="1" type="ORF">EZS27_010802</name>
    <name evidence="2" type="ORF">EZS27_010806</name>
</gene>